<dbReference type="PANTHER" id="PTHR21527">
    <property type="entry name" value="NUCLEOPORIN NUP35"/>
    <property type="match status" value="1"/>
</dbReference>
<dbReference type="InterPro" id="IPR035979">
    <property type="entry name" value="RBD_domain_sf"/>
</dbReference>
<evidence type="ECO:0000256" key="7">
    <source>
        <dbReference type="ARBA" id="ARBA00023242"/>
    </source>
</evidence>
<reference evidence="11" key="2">
    <citation type="submission" date="2021-01" db="EMBL/GenBank/DDBJ databases">
        <authorList>
            <person name="Schikora-Tamarit M.A."/>
        </authorList>
    </citation>
    <scope>NUCLEOTIDE SEQUENCE</scope>
    <source>
        <strain evidence="11">NCAIM Y.01608</strain>
    </source>
</reference>
<feature type="domain" description="RRM Nup35-type" evidence="10">
    <location>
        <begin position="190"/>
        <end position="283"/>
    </location>
</feature>
<keyword evidence="4" id="KW-0653">Protein transport</keyword>
<keyword evidence="2 8" id="KW-0813">Transport</keyword>
<feature type="compositionally biased region" description="Polar residues" evidence="9">
    <location>
        <begin position="72"/>
        <end position="84"/>
    </location>
</feature>
<dbReference type="GO" id="GO:0006999">
    <property type="term" value="P:nuclear pore organization"/>
    <property type="evidence" value="ECO:0007669"/>
    <property type="project" value="TreeGrafter"/>
</dbReference>
<dbReference type="GO" id="GO:0017056">
    <property type="term" value="F:structural constituent of nuclear pore"/>
    <property type="evidence" value="ECO:0007669"/>
    <property type="project" value="TreeGrafter"/>
</dbReference>
<dbReference type="AlphaFoldDB" id="A0A9P8PWD5"/>
<dbReference type="GO" id="GO:0005543">
    <property type="term" value="F:phospholipid binding"/>
    <property type="evidence" value="ECO:0007669"/>
    <property type="project" value="TreeGrafter"/>
</dbReference>
<keyword evidence="12" id="KW-1185">Reference proteome</keyword>
<evidence type="ECO:0000256" key="1">
    <source>
        <dbReference type="ARBA" id="ARBA00004567"/>
    </source>
</evidence>
<protein>
    <recommendedName>
        <fullName evidence="10">RRM Nup35-type domain-containing protein</fullName>
    </recommendedName>
</protein>
<dbReference type="GO" id="GO:0003676">
    <property type="term" value="F:nucleic acid binding"/>
    <property type="evidence" value="ECO:0007669"/>
    <property type="project" value="InterPro"/>
</dbReference>
<dbReference type="Gene3D" id="3.30.70.330">
    <property type="match status" value="1"/>
</dbReference>
<dbReference type="Pfam" id="PF05172">
    <property type="entry name" value="RRM_Nup35"/>
    <property type="match status" value="1"/>
</dbReference>
<keyword evidence="3 8" id="KW-0509">mRNA transport</keyword>
<organism evidence="11 12">
    <name type="scientific">Ogataea polymorpha</name>
    <dbReference type="NCBI Taxonomy" id="460523"/>
    <lineage>
        <taxon>Eukaryota</taxon>
        <taxon>Fungi</taxon>
        <taxon>Dikarya</taxon>
        <taxon>Ascomycota</taxon>
        <taxon>Saccharomycotina</taxon>
        <taxon>Pichiomycetes</taxon>
        <taxon>Pichiales</taxon>
        <taxon>Pichiaceae</taxon>
        <taxon>Ogataea</taxon>
    </lineage>
</organism>
<dbReference type="GO" id="GO:0044613">
    <property type="term" value="C:nuclear pore central transport channel"/>
    <property type="evidence" value="ECO:0007669"/>
    <property type="project" value="TreeGrafter"/>
</dbReference>
<evidence type="ECO:0000256" key="8">
    <source>
        <dbReference type="PROSITE-ProRule" id="PRU00804"/>
    </source>
</evidence>
<evidence type="ECO:0000313" key="11">
    <source>
        <dbReference type="EMBL" id="KAH3678594.1"/>
    </source>
</evidence>
<evidence type="ECO:0000313" key="12">
    <source>
        <dbReference type="Proteomes" id="UP000788993"/>
    </source>
</evidence>
<dbReference type="InterPro" id="IPR012677">
    <property type="entry name" value="Nucleotide-bd_a/b_plait_sf"/>
</dbReference>
<dbReference type="GO" id="GO:0044615">
    <property type="term" value="C:nuclear pore nuclear basket"/>
    <property type="evidence" value="ECO:0007669"/>
    <property type="project" value="TreeGrafter"/>
</dbReference>
<dbReference type="EMBL" id="JAEUBD010000014">
    <property type="protein sequence ID" value="KAH3678594.1"/>
    <property type="molecule type" value="Genomic_DNA"/>
</dbReference>
<accession>A0A9P8PWD5</accession>
<sequence>MSHITAADSQESRFSKYKLKEDLYKEPEWLSSGGNKLVIGGAGARSKKRSIPTTLIKRTSKFLGETNDDSDSPSQPTLPLQSGVQRKRFASDAVATDHETTSIDEFQDLPPNVSLYDRMNNDDSSGNVLLINNPDFSKFESDPNSFKNVFNRVQRSRVPVGSSETGNPELPFSVGKVYSLNDKENDAEPTIRETAVIVFGYDDSQFASIVEQFSKYGTILEDFNQRKFLCQGKSYPVFIGPQWVKFTYDNSASAVRALRENNKLGASGSVIGVVPYTRSSLEKLLGTSIPDNQDIGCSMSLVKLVSDQKLPEIELSSVFAAEGGNHEERQDGRFRLKDGSGLINVPKATKKEKKGFLERGMKLVFGAGEV</sequence>
<reference evidence="11" key="1">
    <citation type="journal article" date="2021" name="Open Biol.">
        <title>Shared evolutionary footprints suggest mitochondrial oxidative damage underlies multiple complex I losses in fungi.</title>
        <authorList>
            <person name="Schikora-Tamarit M.A."/>
            <person name="Marcet-Houben M."/>
            <person name="Nosek J."/>
            <person name="Gabaldon T."/>
        </authorList>
    </citation>
    <scope>NUCLEOTIDE SEQUENCE</scope>
    <source>
        <strain evidence="11">NCAIM Y.01608</strain>
    </source>
</reference>
<evidence type="ECO:0000256" key="9">
    <source>
        <dbReference type="SAM" id="MobiDB-lite"/>
    </source>
</evidence>
<dbReference type="GO" id="GO:0006607">
    <property type="term" value="P:NLS-bearing protein import into nucleus"/>
    <property type="evidence" value="ECO:0007669"/>
    <property type="project" value="TreeGrafter"/>
</dbReference>
<evidence type="ECO:0000256" key="5">
    <source>
        <dbReference type="ARBA" id="ARBA00023010"/>
    </source>
</evidence>
<evidence type="ECO:0000259" key="10">
    <source>
        <dbReference type="PROSITE" id="PS51472"/>
    </source>
</evidence>
<keyword evidence="5" id="KW-0811">Translocation</keyword>
<feature type="region of interest" description="Disordered" evidence="9">
    <location>
        <begin position="61"/>
        <end position="86"/>
    </location>
</feature>
<dbReference type="Proteomes" id="UP000788993">
    <property type="component" value="Unassembled WGS sequence"/>
</dbReference>
<dbReference type="GO" id="GO:0051028">
    <property type="term" value="P:mRNA transport"/>
    <property type="evidence" value="ECO:0007669"/>
    <property type="project" value="UniProtKB-UniRule"/>
</dbReference>
<evidence type="ECO:0000256" key="3">
    <source>
        <dbReference type="ARBA" id="ARBA00022816"/>
    </source>
</evidence>
<keyword evidence="7 8" id="KW-0539">Nucleus</keyword>
<evidence type="ECO:0000256" key="4">
    <source>
        <dbReference type="ARBA" id="ARBA00022927"/>
    </source>
</evidence>
<proteinExistence type="predicted"/>
<evidence type="ECO:0000256" key="6">
    <source>
        <dbReference type="ARBA" id="ARBA00023132"/>
    </source>
</evidence>
<dbReference type="SUPFAM" id="SSF54928">
    <property type="entry name" value="RNA-binding domain, RBD"/>
    <property type="match status" value="1"/>
</dbReference>
<gene>
    <name evidence="11" type="ORF">OGATHE_000144</name>
</gene>
<name>A0A9P8PWD5_9ASCO</name>
<dbReference type="OrthoDB" id="1733656at2759"/>
<keyword evidence="6 8" id="KW-0906">Nuclear pore complex</keyword>
<dbReference type="PANTHER" id="PTHR21527:SF6">
    <property type="entry name" value="NUCLEOPORIN NUP35"/>
    <property type="match status" value="1"/>
</dbReference>
<dbReference type="PROSITE" id="PS51472">
    <property type="entry name" value="RRM_NUP35"/>
    <property type="match status" value="1"/>
</dbReference>
<comment type="caution">
    <text evidence="11">The sequence shown here is derived from an EMBL/GenBank/DDBJ whole genome shotgun (WGS) entry which is preliminary data.</text>
</comment>
<evidence type="ECO:0000256" key="2">
    <source>
        <dbReference type="ARBA" id="ARBA00022448"/>
    </source>
</evidence>
<comment type="subcellular location">
    <subcellularLocation>
        <location evidence="1">Nucleus</location>
        <location evidence="1">Nuclear pore complex</location>
    </subcellularLocation>
</comment>
<dbReference type="InterPro" id="IPR007846">
    <property type="entry name" value="RRM_NUP35_dom"/>
</dbReference>